<reference evidence="7" key="2">
    <citation type="journal article" date="2023" name="Science">
        <title>Genomic signatures of disease resistance in endangered staghorn corals.</title>
        <authorList>
            <person name="Vollmer S.V."/>
            <person name="Selwyn J.D."/>
            <person name="Despard B.A."/>
            <person name="Roesel C.L."/>
        </authorList>
    </citation>
    <scope>NUCLEOTIDE SEQUENCE</scope>
    <source>
        <strain evidence="7">K2</strain>
    </source>
</reference>
<dbReference type="AlphaFoldDB" id="A0AAD9QEX1"/>
<evidence type="ECO:0000259" key="6">
    <source>
        <dbReference type="Pfam" id="PF01490"/>
    </source>
</evidence>
<feature type="transmembrane region" description="Helical" evidence="5">
    <location>
        <begin position="100"/>
        <end position="121"/>
    </location>
</feature>
<feature type="transmembrane region" description="Helical" evidence="5">
    <location>
        <begin position="367"/>
        <end position="391"/>
    </location>
</feature>
<reference evidence="7" key="1">
    <citation type="journal article" date="2023" name="G3 (Bethesda)">
        <title>Whole genome assembly and annotation of the endangered Caribbean coral Acropora cervicornis.</title>
        <authorList>
            <person name="Selwyn J.D."/>
            <person name="Vollmer S.V."/>
        </authorList>
    </citation>
    <scope>NUCLEOTIDE SEQUENCE</scope>
    <source>
        <strain evidence="7">K2</strain>
    </source>
</reference>
<accession>A0AAD9QEX1</accession>
<keyword evidence="8" id="KW-1185">Reference proteome</keyword>
<dbReference type="PANTHER" id="PTHR22950">
    <property type="entry name" value="AMINO ACID TRANSPORTER"/>
    <property type="match status" value="1"/>
</dbReference>
<sequence length="437" mass="47938">MFHSASVNMSEKESLLGNHTESTCYSSVKMLDQPPSSSDLDTTSSVNVFRSRSVLRNPSEDFYNRGIPIWRAVLLVVNAALGAGILNFPQAYAKCGGIGTALAFQMGLLVFITGAFLILAYCADKHGSQNFQEIVLGKAIESQPPWYFKRDFLMCFVSIVFLLPLCLPKTLKILSYSSALGTIGAFFVCAVTTVRYFDGNYPIKQHHTKVTIPWTETLAAVPIICFGFQCHVPAVAIYSEMKRASVPRFGIVTVIAMAICTTAYAITGSFGYLTFGAKVQGDVLMNYHANDVLVNMARVMLTLIVLSTAAVVLFCGRSCVEGLYLALFRMSPAVAEVNERKRRIIQTLIWFGLSLIIALFVTDIGKAVALIGGLAALFIFFFPGICLVQEMLQYPVLKLSKKLLIVLGLFYVVLGVFIFADSEVVAIMQDISKNALY</sequence>
<evidence type="ECO:0000256" key="4">
    <source>
        <dbReference type="ARBA" id="ARBA00023136"/>
    </source>
</evidence>
<proteinExistence type="predicted"/>
<keyword evidence="4 5" id="KW-0472">Membrane</keyword>
<feature type="transmembrane region" description="Helical" evidence="5">
    <location>
        <begin position="249"/>
        <end position="272"/>
    </location>
</feature>
<evidence type="ECO:0000256" key="5">
    <source>
        <dbReference type="SAM" id="Phobius"/>
    </source>
</evidence>
<dbReference type="EMBL" id="JARQWQ010000039">
    <property type="protein sequence ID" value="KAK2559615.1"/>
    <property type="molecule type" value="Genomic_DNA"/>
</dbReference>
<dbReference type="GO" id="GO:0016020">
    <property type="term" value="C:membrane"/>
    <property type="evidence" value="ECO:0007669"/>
    <property type="project" value="UniProtKB-SubCell"/>
</dbReference>
<evidence type="ECO:0000313" key="8">
    <source>
        <dbReference type="Proteomes" id="UP001249851"/>
    </source>
</evidence>
<dbReference type="PANTHER" id="PTHR22950:SF652">
    <property type="entry name" value="TRANSMEMBRANE AMINO ACID TRANSPORTER FAMILY PROTEIN"/>
    <property type="match status" value="1"/>
</dbReference>
<evidence type="ECO:0000256" key="3">
    <source>
        <dbReference type="ARBA" id="ARBA00022989"/>
    </source>
</evidence>
<comment type="subcellular location">
    <subcellularLocation>
        <location evidence="1">Membrane</location>
        <topology evidence="1">Multi-pass membrane protein</topology>
    </subcellularLocation>
</comment>
<dbReference type="Proteomes" id="UP001249851">
    <property type="component" value="Unassembled WGS sequence"/>
</dbReference>
<gene>
    <name evidence="7" type="ORF">P5673_017695</name>
</gene>
<dbReference type="InterPro" id="IPR013057">
    <property type="entry name" value="AA_transpt_TM"/>
</dbReference>
<feature type="transmembrane region" description="Helical" evidence="5">
    <location>
        <begin position="147"/>
        <end position="167"/>
    </location>
</feature>
<evidence type="ECO:0000313" key="7">
    <source>
        <dbReference type="EMBL" id="KAK2559615.1"/>
    </source>
</evidence>
<feature type="domain" description="Amino acid transporter transmembrane" evidence="6">
    <location>
        <begin position="153"/>
        <end position="420"/>
    </location>
</feature>
<keyword evidence="2 5" id="KW-0812">Transmembrane</keyword>
<feature type="transmembrane region" description="Helical" evidence="5">
    <location>
        <begin position="179"/>
        <end position="197"/>
    </location>
</feature>
<evidence type="ECO:0000256" key="2">
    <source>
        <dbReference type="ARBA" id="ARBA00022692"/>
    </source>
</evidence>
<evidence type="ECO:0000256" key="1">
    <source>
        <dbReference type="ARBA" id="ARBA00004141"/>
    </source>
</evidence>
<feature type="transmembrane region" description="Helical" evidence="5">
    <location>
        <begin position="344"/>
        <end position="361"/>
    </location>
</feature>
<name>A0AAD9QEX1_ACRCE</name>
<organism evidence="7 8">
    <name type="scientific">Acropora cervicornis</name>
    <name type="common">Staghorn coral</name>
    <dbReference type="NCBI Taxonomy" id="6130"/>
    <lineage>
        <taxon>Eukaryota</taxon>
        <taxon>Metazoa</taxon>
        <taxon>Cnidaria</taxon>
        <taxon>Anthozoa</taxon>
        <taxon>Hexacorallia</taxon>
        <taxon>Scleractinia</taxon>
        <taxon>Astrocoeniina</taxon>
        <taxon>Acroporidae</taxon>
        <taxon>Acropora</taxon>
    </lineage>
</organism>
<comment type="caution">
    <text evidence="7">The sequence shown here is derived from an EMBL/GenBank/DDBJ whole genome shotgun (WGS) entry which is preliminary data.</text>
</comment>
<protein>
    <submittedName>
        <fullName evidence="7">Sodium-coupled neutral amino acid transporter 7</fullName>
    </submittedName>
</protein>
<feature type="transmembrane region" description="Helical" evidence="5">
    <location>
        <begin position="69"/>
        <end position="88"/>
    </location>
</feature>
<feature type="transmembrane region" description="Helical" evidence="5">
    <location>
        <begin position="403"/>
        <end position="420"/>
    </location>
</feature>
<keyword evidence="3 5" id="KW-1133">Transmembrane helix</keyword>
<dbReference type="Pfam" id="PF01490">
    <property type="entry name" value="Aa_trans"/>
    <property type="match status" value="1"/>
</dbReference>
<feature type="transmembrane region" description="Helical" evidence="5">
    <location>
        <begin position="292"/>
        <end position="315"/>
    </location>
</feature>
<dbReference type="GO" id="GO:0015179">
    <property type="term" value="F:L-amino acid transmembrane transporter activity"/>
    <property type="evidence" value="ECO:0007669"/>
    <property type="project" value="TreeGrafter"/>
</dbReference>
<feature type="transmembrane region" description="Helical" evidence="5">
    <location>
        <begin position="217"/>
        <end position="237"/>
    </location>
</feature>